<evidence type="ECO:0000313" key="2">
    <source>
        <dbReference type="EMBL" id="GAA4649327.1"/>
    </source>
</evidence>
<keyword evidence="1" id="KW-0472">Membrane</keyword>
<organism evidence="2 3">
    <name type="scientific">Kistimonas scapharcae</name>
    <dbReference type="NCBI Taxonomy" id="1036133"/>
    <lineage>
        <taxon>Bacteria</taxon>
        <taxon>Pseudomonadati</taxon>
        <taxon>Pseudomonadota</taxon>
        <taxon>Gammaproteobacteria</taxon>
        <taxon>Oceanospirillales</taxon>
        <taxon>Endozoicomonadaceae</taxon>
        <taxon>Kistimonas</taxon>
    </lineage>
</organism>
<evidence type="ECO:0000256" key="1">
    <source>
        <dbReference type="SAM" id="Phobius"/>
    </source>
</evidence>
<reference evidence="3" key="1">
    <citation type="journal article" date="2019" name="Int. J. Syst. Evol. Microbiol.">
        <title>The Global Catalogue of Microorganisms (GCM) 10K type strain sequencing project: providing services to taxonomists for standard genome sequencing and annotation.</title>
        <authorList>
            <consortium name="The Broad Institute Genomics Platform"/>
            <consortium name="The Broad Institute Genome Sequencing Center for Infectious Disease"/>
            <person name="Wu L."/>
            <person name="Ma J."/>
        </authorList>
    </citation>
    <scope>NUCLEOTIDE SEQUENCE [LARGE SCALE GENOMIC DNA]</scope>
    <source>
        <strain evidence="3">JCM 17805</strain>
    </source>
</reference>
<dbReference type="EMBL" id="BAABFL010000130">
    <property type="protein sequence ID" value="GAA4649327.1"/>
    <property type="molecule type" value="Genomic_DNA"/>
</dbReference>
<dbReference type="InterPro" id="IPR007973">
    <property type="entry name" value="Pilus_assembly_TraE"/>
</dbReference>
<proteinExistence type="predicted"/>
<sequence>MKWKNYVQSWKSINLENKISRLVICALAFSNILLVAAVINQNSLVIFTPPTLHEETAIAIDSASEPMHRAMGLYVAGLIGNVTPHNAKLVKESLGPLLDAGIYTNVMKVMDDQILALRQDKVSTSFRTISVEYEKKSGKVFVHGQQIVDGLIDSSRSLKKTYEFIFKIRNYQPQITHIDNYRGTPRNEEWRKAQEKK</sequence>
<gene>
    <name evidence="2" type="ORF">GCM10023116_16010</name>
</gene>
<evidence type="ECO:0000313" key="3">
    <source>
        <dbReference type="Proteomes" id="UP001500604"/>
    </source>
</evidence>
<dbReference type="Proteomes" id="UP001500604">
    <property type="component" value="Unassembled WGS sequence"/>
</dbReference>
<keyword evidence="1" id="KW-1133">Transmembrane helix</keyword>
<name>A0ABP8V0I5_9GAMM</name>
<keyword evidence="3" id="KW-1185">Reference proteome</keyword>
<protein>
    <submittedName>
        <fullName evidence="2">Uncharacterized protein</fullName>
    </submittedName>
</protein>
<accession>A0ABP8V0I5</accession>
<comment type="caution">
    <text evidence="2">The sequence shown here is derived from an EMBL/GenBank/DDBJ whole genome shotgun (WGS) entry which is preliminary data.</text>
</comment>
<dbReference type="RefSeq" id="WP_345195129.1">
    <property type="nucleotide sequence ID" value="NZ_BAABFL010000130.1"/>
</dbReference>
<dbReference type="Pfam" id="PF05309">
    <property type="entry name" value="TraE"/>
    <property type="match status" value="1"/>
</dbReference>
<feature type="transmembrane region" description="Helical" evidence="1">
    <location>
        <begin position="21"/>
        <end position="39"/>
    </location>
</feature>
<keyword evidence="1" id="KW-0812">Transmembrane</keyword>